<dbReference type="InterPro" id="IPR003760">
    <property type="entry name" value="PnrA-like"/>
</dbReference>
<evidence type="ECO:0000256" key="7">
    <source>
        <dbReference type="SAM" id="Phobius"/>
    </source>
</evidence>
<dbReference type="InterPro" id="IPR050957">
    <property type="entry name" value="BMP_lipoprotein"/>
</dbReference>
<dbReference type="Pfam" id="PF02608">
    <property type="entry name" value="Bmp"/>
    <property type="match status" value="1"/>
</dbReference>
<keyword evidence="3" id="KW-1003">Cell membrane</keyword>
<dbReference type="OrthoDB" id="2556857at2"/>
<keyword evidence="7" id="KW-0812">Transmembrane</keyword>
<evidence type="ECO:0000256" key="1">
    <source>
        <dbReference type="ARBA" id="ARBA00004193"/>
    </source>
</evidence>
<gene>
    <name evidence="9" type="ORF">SAMN05421736_11734</name>
</gene>
<feature type="transmembrane region" description="Helical" evidence="7">
    <location>
        <begin position="7"/>
        <end position="27"/>
    </location>
</feature>
<keyword evidence="6" id="KW-0449">Lipoprotein</keyword>
<comment type="similarity">
    <text evidence="2">Belongs to the BMP lipoprotein family.</text>
</comment>
<comment type="subcellular location">
    <subcellularLocation>
        <location evidence="1">Cell membrane</location>
        <topology evidence="1">Lipid-anchor</topology>
    </subcellularLocation>
</comment>
<evidence type="ECO:0000256" key="2">
    <source>
        <dbReference type="ARBA" id="ARBA00008610"/>
    </source>
</evidence>
<proteinExistence type="inferred from homology"/>
<evidence type="ECO:0000259" key="8">
    <source>
        <dbReference type="Pfam" id="PF02608"/>
    </source>
</evidence>
<evidence type="ECO:0000313" key="10">
    <source>
        <dbReference type="Proteomes" id="UP000198935"/>
    </source>
</evidence>
<keyword evidence="5 7" id="KW-0472">Membrane</keyword>
<dbReference type="InterPro" id="IPR028082">
    <property type="entry name" value="Peripla_BP_I"/>
</dbReference>
<evidence type="ECO:0000256" key="6">
    <source>
        <dbReference type="ARBA" id="ARBA00023288"/>
    </source>
</evidence>
<evidence type="ECO:0000313" key="9">
    <source>
        <dbReference type="EMBL" id="SDZ55925.1"/>
    </source>
</evidence>
<evidence type="ECO:0000256" key="5">
    <source>
        <dbReference type="ARBA" id="ARBA00023136"/>
    </source>
</evidence>
<protein>
    <submittedName>
        <fullName evidence="9">Transcriptional activator of comK protein</fullName>
    </submittedName>
</protein>
<dbReference type="AlphaFoldDB" id="A0A1H3U268"/>
<dbReference type="Proteomes" id="UP000198935">
    <property type="component" value="Unassembled WGS sequence"/>
</dbReference>
<dbReference type="EMBL" id="FNPI01000017">
    <property type="protein sequence ID" value="SDZ55925.1"/>
    <property type="molecule type" value="Genomic_DNA"/>
</dbReference>
<keyword evidence="10" id="KW-1185">Reference proteome</keyword>
<evidence type="ECO:0000256" key="4">
    <source>
        <dbReference type="ARBA" id="ARBA00022729"/>
    </source>
</evidence>
<keyword evidence="4" id="KW-0732">Signal</keyword>
<dbReference type="STRING" id="1503961.SAMN05421736_11734"/>
<accession>A0A1H3U268</accession>
<name>A0A1H3U268_9BACI</name>
<evidence type="ECO:0000256" key="3">
    <source>
        <dbReference type="ARBA" id="ARBA00022475"/>
    </source>
</evidence>
<reference evidence="10" key="1">
    <citation type="submission" date="2016-10" db="EMBL/GenBank/DDBJ databases">
        <authorList>
            <person name="Varghese N."/>
            <person name="Submissions S."/>
        </authorList>
    </citation>
    <scope>NUCLEOTIDE SEQUENCE [LARGE SCALE GENOMIC DNA]</scope>
    <source>
        <strain evidence="10">SP</strain>
    </source>
</reference>
<feature type="domain" description="ABC transporter substrate-binding protein PnrA-like" evidence="8">
    <location>
        <begin position="44"/>
        <end position="294"/>
    </location>
</feature>
<sequence length="331" mass="37352">MQQSAQLRWILIGTMIVALIFMATIIFKTTGILQNSTKTSNDKINVAIITSDDVVDQSWGSLAYKGQLKMEEKFPVNVTFYSLINTEKKMKDTCLEAVSNDTKVIIGHGREFSDLFTSLAPSYPDIHFVTIHGTAKHPNQSVYTFEQGDIEYFAALAASLKTKSNKIGLLDAIDGRERNPQFEIGLKHYKPEAEFIFKYVGSRDDSKKAVKLMEEMLQEGVDVVYSKGNAYNPDVIEFAKSHDMYVIGYLDDQSYMAADIVLTSVMNDVSQAYVAIMDDFFGDEGIPAGKIILTEKHGVYKLAPFGPMFSQKEIDWIQEEMDKFFRGELHF</sequence>
<dbReference type="PANTHER" id="PTHR34296">
    <property type="entry name" value="TRANSCRIPTIONAL ACTIVATOR PROTEIN MED"/>
    <property type="match status" value="1"/>
</dbReference>
<organism evidence="9 10">
    <name type="scientific">Evansella caseinilytica</name>
    <dbReference type="NCBI Taxonomy" id="1503961"/>
    <lineage>
        <taxon>Bacteria</taxon>
        <taxon>Bacillati</taxon>
        <taxon>Bacillota</taxon>
        <taxon>Bacilli</taxon>
        <taxon>Bacillales</taxon>
        <taxon>Bacillaceae</taxon>
        <taxon>Evansella</taxon>
    </lineage>
</organism>
<dbReference type="SUPFAM" id="SSF53822">
    <property type="entry name" value="Periplasmic binding protein-like I"/>
    <property type="match status" value="1"/>
</dbReference>
<dbReference type="GO" id="GO:0005886">
    <property type="term" value="C:plasma membrane"/>
    <property type="evidence" value="ECO:0007669"/>
    <property type="project" value="UniProtKB-SubCell"/>
</dbReference>
<dbReference type="Gene3D" id="3.40.50.2300">
    <property type="match status" value="2"/>
</dbReference>
<dbReference type="PANTHER" id="PTHR34296:SF2">
    <property type="entry name" value="ABC TRANSPORTER GUANOSINE-BINDING PROTEIN NUPN"/>
    <property type="match status" value="1"/>
</dbReference>
<keyword evidence="7" id="KW-1133">Transmembrane helix</keyword>